<organism evidence="1 2">
    <name type="scientific">Brachionus plicatilis</name>
    <name type="common">Marine rotifer</name>
    <name type="synonym">Brachionus muelleri</name>
    <dbReference type="NCBI Taxonomy" id="10195"/>
    <lineage>
        <taxon>Eukaryota</taxon>
        <taxon>Metazoa</taxon>
        <taxon>Spiralia</taxon>
        <taxon>Gnathifera</taxon>
        <taxon>Rotifera</taxon>
        <taxon>Eurotatoria</taxon>
        <taxon>Monogononta</taxon>
        <taxon>Pseudotrocha</taxon>
        <taxon>Ploima</taxon>
        <taxon>Brachionidae</taxon>
        <taxon>Brachionus</taxon>
    </lineage>
</organism>
<keyword evidence="2" id="KW-1185">Reference proteome</keyword>
<proteinExistence type="predicted"/>
<sequence>MSRMATSSIFSNFSISSSIDPIATSFLSSFANKSLLFSSKFFTKLIEPNFCIYKLVSTFSKTRSIDNLDCRSLSHILKSLIPSIRVIVLLVDLGDS</sequence>
<dbReference type="Proteomes" id="UP000276133">
    <property type="component" value="Unassembled WGS sequence"/>
</dbReference>
<protein>
    <submittedName>
        <fullName evidence="1">Uncharacterized protein</fullName>
    </submittedName>
</protein>
<dbReference type="EMBL" id="REGN01000008">
    <property type="protein sequence ID" value="RNA45201.1"/>
    <property type="molecule type" value="Genomic_DNA"/>
</dbReference>
<evidence type="ECO:0000313" key="2">
    <source>
        <dbReference type="Proteomes" id="UP000276133"/>
    </source>
</evidence>
<comment type="caution">
    <text evidence="1">The sequence shown here is derived from an EMBL/GenBank/DDBJ whole genome shotgun (WGS) entry which is preliminary data.</text>
</comment>
<reference evidence="1 2" key="1">
    <citation type="journal article" date="2018" name="Sci. Rep.">
        <title>Genomic signatures of local adaptation to the degree of environmental predictability in rotifers.</title>
        <authorList>
            <person name="Franch-Gras L."/>
            <person name="Hahn C."/>
            <person name="Garcia-Roger E.M."/>
            <person name="Carmona M.J."/>
            <person name="Serra M."/>
            <person name="Gomez A."/>
        </authorList>
    </citation>
    <scope>NUCLEOTIDE SEQUENCE [LARGE SCALE GENOMIC DNA]</scope>
    <source>
        <strain evidence="1">HYR1</strain>
    </source>
</reference>
<dbReference type="AlphaFoldDB" id="A0A3M7TDP9"/>
<name>A0A3M7TDP9_BRAPC</name>
<evidence type="ECO:0000313" key="1">
    <source>
        <dbReference type="EMBL" id="RNA45201.1"/>
    </source>
</evidence>
<accession>A0A3M7TDP9</accession>
<gene>
    <name evidence="1" type="ORF">BpHYR1_023581</name>
</gene>